<dbReference type="KEGG" id="coh:EAV92_07205"/>
<dbReference type="Proteomes" id="UP000269097">
    <property type="component" value="Chromosome"/>
</dbReference>
<gene>
    <name evidence="1" type="ORF">EAV92_07205</name>
</gene>
<accession>A0A3G3JXY5</accession>
<dbReference type="RefSeq" id="WP_123040439.1">
    <property type="nucleotide sequence ID" value="NZ_CP033433.1"/>
</dbReference>
<protein>
    <recommendedName>
        <fullName evidence="3">DUF4367 domain-containing protein</fullName>
    </recommendedName>
</protein>
<evidence type="ECO:0008006" key="3">
    <source>
        <dbReference type="Google" id="ProtNLM"/>
    </source>
</evidence>
<name>A0A3G3JXY5_9BACL</name>
<keyword evidence="2" id="KW-1185">Reference proteome</keyword>
<organism evidence="1 2">
    <name type="scientific">Cohnella candidum</name>
    <dbReference type="NCBI Taxonomy" id="2674991"/>
    <lineage>
        <taxon>Bacteria</taxon>
        <taxon>Bacillati</taxon>
        <taxon>Bacillota</taxon>
        <taxon>Bacilli</taxon>
        <taxon>Bacillales</taxon>
        <taxon>Paenibacillaceae</taxon>
        <taxon>Cohnella</taxon>
    </lineage>
</organism>
<sequence length="366" mass="39821">MSRKSLNAEFSLSDEDIDHAWKRLYERIREELPSAGWTSSLRSAASLSGDVTTAAQAQESESRPHSPLPVRKRKLHLIQIRTLLLRKGMPFAAAATAASFLLFSPWGHNVMASVMNTFRVQQMQAVSISSADLQHLQQAIQQSLPGTRKLDLKQYGEIEQQGGGMSTAVSAKDVAATAGRTLKSLPGADLEHIQYDPQQTLIFKLHAKPINALIAFLGGQASIPQAVDGEPIKLTIPGIYTMTVPSGGTSLTQMPAPTLEVASGIDLDAIRQAILSLPVLPEDLRDQLAAIDDWRHTLPIPSISGTDSARVQTISVAGNNAALAQSNDRRTLVWQQDGWFYKLSGSLSDYPTERDIVAEAERLIRS</sequence>
<evidence type="ECO:0000313" key="2">
    <source>
        <dbReference type="Proteomes" id="UP000269097"/>
    </source>
</evidence>
<proteinExistence type="predicted"/>
<reference evidence="1 2" key="1">
    <citation type="submission" date="2018-10" db="EMBL/GenBank/DDBJ databases">
        <title>Genome Sequence of Cohnella sp.</title>
        <authorList>
            <person name="Srinivasan S."/>
            <person name="Kim M.K."/>
        </authorList>
    </citation>
    <scope>NUCLEOTIDE SEQUENCE [LARGE SCALE GENOMIC DNA]</scope>
    <source>
        <strain evidence="1 2">18JY8-7</strain>
    </source>
</reference>
<dbReference type="EMBL" id="CP033433">
    <property type="protein sequence ID" value="AYQ72379.1"/>
    <property type="molecule type" value="Genomic_DNA"/>
</dbReference>
<dbReference type="AlphaFoldDB" id="A0A3G3JXY5"/>
<evidence type="ECO:0000313" key="1">
    <source>
        <dbReference type="EMBL" id="AYQ72379.1"/>
    </source>
</evidence>